<proteinExistence type="predicted"/>
<feature type="transmembrane region" description="Helical" evidence="1">
    <location>
        <begin position="149"/>
        <end position="172"/>
    </location>
</feature>
<evidence type="ECO:0000256" key="1">
    <source>
        <dbReference type="SAM" id="Phobius"/>
    </source>
</evidence>
<keyword evidence="3" id="KW-1185">Reference proteome</keyword>
<gene>
    <name evidence="2" type="ORF">ACFPIJ_59455</name>
</gene>
<keyword evidence="1" id="KW-1133">Transmembrane helix</keyword>
<comment type="caution">
    <text evidence="2">The sequence shown here is derived from an EMBL/GenBank/DDBJ whole genome shotgun (WGS) entry which is preliminary data.</text>
</comment>
<organism evidence="2 3">
    <name type="scientific">Dactylosporangium cerinum</name>
    <dbReference type="NCBI Taxonomy" id="1434730"/>
    <lineage>
        <taxon>Bacteria</taxon>
        <taxon>Bacillati</taxon>
        <taxon>Actinomycetota</taxon>
        <taxon>Actinomycetes</taxon>
        <taxon>Micromonosporales</taxon>
        <taxon>Micromonosporaceae</taxon>
        <taxon>Dactylosporangium</taxon>
    </lineage>
</organism>
<evidence type="ECO:0000313" key="2">
    <source>
        <dbReference type="EMBL" id="MFC5007775.1"/>
    </source>
</evidence>
<reference evidence="3" key="1">
    <citation type="journal article" date="2019" name="Int. J. Syst. Evol. Microbiol.">
        <title>The Global Catalogue of Microorganisms (GCM) 10K type strain sequencing project: providing services to taxonomists for standard genome sequencing and annotation.</title>
        <authorList>
            <consortium name="The Broad Institute Genomics Platform"/>
            <consortium name="The Broad Institute Genome Sequencing Center for Infectious Disease"/>
            <person name="Wu L."/>
            <person name="Ma J."/>
        </authorList>
    </citation>
    <scope>NUCLEOTIDE SEQUENCE [LARGE SCALE GENOMIC DNA]</scope>
    <source>
        <strain evidence="3">CGMCC 4.7152</strain>
    </source>
</reference>
<keyword evidence="1" id="KW-0472">Membrane</keyword>
<sequence>MLRAARAALFAAVPAELLLVVLLVAGAPLPRPLLAAVEALVLAVFALEAVTLLRLFRAGRRHGLDRRAAARAAYEHLVPVQVRRIMGFDAKGMVSLALWLARRRHGVPPGAVPVPYFGAQAPALVVFLGAMVVELIVIEIVLRSVGAPVAVRAVLIVLDAYSILLALAIIAACVTRPHVVSAAEVRIRSGAFFDLRIPRERVAAVRRIRGYTEKGTIRVDGDTLTVAVSSQANLLLELTGPVTAVRPLGAICEVRTVRCFADDPAAALEALTRTSVPAAGPGGPAAGGGPDTQ</sequence>
<dbReference type="Proteomes" id="UP001595912">
    <property type="component" value="Unassembled WGS sequence"/>
</dbReference>
<protein>
    <recommendedName>
        <fullName evidence="4">Integral membrane protein</fullName>
    </recommendedName>
</protein>
<dbReference type="RefSeq" id="WP_380128976.1">
    <property type="nucleotide sequence ID" value="NZ_JBHSIU010000130.1"/>
</dbReference>
<feature type="transmembrane region" description="Helical" evidence="1">
    <location>
        <begin position="7"/>
        <end position="27"/>
    </location>
</feature>
<accession>A0ABV9WI67</accession>
<name>A0ABV9WI67_9ACTN</name>
<feature type="transmembrane region" description="Helical" evidence="1">
    <location>
        <begin position="121"/>
        <end position="142"/>
    </location>
</feature>
<evidence type="ECO:0008006" key="4">
    <source>
        <dbReference type="Google" id="ProtNLM"/>
    </source>
</evidence>
<evidence type="ECO:0000313" key="3">
    <source>
        <dbReference type="Proteomes" id="UP001595912"/>
    </source>
</evidence>
<keyword evidence="1" id="KW-0812">Transmembrane</keyword>
<dbReference type="EMBL" id="JBHSIU010000130">
    <property type="protein sequence ID" value="MFC5007775.1"/>
    <property type="molecule type" value="Genomic_DNA"/>
</dbReference>
<feature type="transmembrane region" description="Helical" evidence="1">
    <location>
        <begin position="33"/>
        <end position="56"/>
    </location>
</feature>